<dbReference type="GO" id="GO:0043165">
    <property type="term" value="P:Gram-negative-bacterium-type cell outer membrane assembly"/>
    <property type="evidence" value="ECO:0007669"/>
    <property type="project" value="UniProtKB-UniRule"/>
</dbReference>
<accession>A0AAJ6NE45</accession>
<comment type="caution">
    <text evidence="7">The sequence shown here is derived from an EMBL/GenBank/DDBJ whole genome shotgun (WGS) entry which is preliminary data.</text>
</comment>
<dbReference type="Pfam" id="PF03968">
    <property type="entry name" value="LptD_N"/>
    <property type="match status" value="1"/>
</dbReference>
<evidence type="ECO:0000313" key="8">
    <source>
        <dbReference type="Proteomes" id="UP001231736"/>
    </source>
</evidence>
<dbReference type="GO" id="GO:0015920">
    <property type="term" value="P:lipopolysaccharide transport"/>
    <property type="evidence" value="ECO:0007669"/>
    <property type="project" value="InterPro"/>
</dbReference>
<dbReference type="InterPro" id="IPR005653">
    <property type="entry name" value="OstA-like_N"/>
</dbReference>
<comment type="subcellular location">
    <subcellularLocation>
        <location evidence="4">Cell outer membrane</location>
    </subcellularLocation>
</comment>
<dbReference type="Pfam" id="PF04453">
    <property type="entry name" value="LptD"/>
    <property type="match status" value="1"/>
</dbReference>
<dbReference type="GO" id="GO:0009279">
    <property type="term" value="C:cell outer membrane"/>
    <property type="evidence" value="ECO:0007669"/>
    <property type="project" value="UniProtKB-SubCell"/>
</dbReference>
<name>A0AAJ6NE45_9PAST</name>
<reference evidence="7" key="1">
    <citation type="journal article" date="2023" name="Front. Microbiol.">
        <title>Phylogeography and host specificity of Pasteurellaceae pathogenic to sea-farmed fish in the north-east Atlantic.</title>
        <authorList>
            <person name="Gulla S."/>
            <person name="Colquhoun D.J."/>
            <person name="Olsen A.B."/>
            <person name="Spilsberg B."/>
            <person name="Lagesen K."/>
            <person name="Aakesson C.P."/>
            <person name="Strom S."/>
            <person name="Manji F."/>
            <person name="Birkbeck T.H."/>
            <person name="Nilsen H.K."/>
        </authorList>
    </citation>
    <scope>NUCLEOTIDE SEQUENCE</scope>
    <source>
        <strain evidence="7">98B1</strain>
    </source>
</reference>
<dbReference type="EMBL" id="JASAYT010000018">
    <property type="protein sequence ID" value="MDP8175119.1"/>
    <property type="molecule type" value="Genomic_DNA"/>
</dbReference>
<feature type="domain" description="Organic solvent tolerance-like N-terminal" evidence="5">
    <location>
        <begin position="52"/>
        <end position="186"/>
    </location>
</feature>
<feature type="domain" description="LptD C-terminal" evidence="6">
    <location>
        <begin position="297"/>
        <end position="678"/>
    </location>
</feature>
<evidence type="ECO:0000256" key="1">
    <source>
        <dbReference type="ARBA" id="ARBA00022729"/>
    </source>
</evidence>
<evidence type="ECO:0000259" key="5">
    <source>
        <dbReference type="Pfam" id="PF03968"/>
    </source>
</evidence>
<dbReference type="Proteomes" id="UP001231736">
    <property type="component" value="Unassembled WGS sequence"/>
</dbReference>
<protein>
    <recommendedName>
        <fullName evidence="4">LPS-assembly protein LptD</fullName>
    </recommendedName>
</protein>
<keyword evidence="2 4" id="KW-0472">Membrane</keyword>
<comment type="function">
    <text evidence="4">Together with LptE, is involved in the assembly of lipopolysaccharide (LPS) at the surface of the outer membrane.</text>
</comment>
<dbReference type="HAMAP" id="MF_01411">
    <property type="entry name" value="LPS_assembly_LptD"/>
    <property type="match status" value="1"/>
</dbReference>
<dbReference type="RefSeq" id="WP_306375493.1">
    <property type="nucleotide sequence ID" value="NZ_JASAYT010000018.1"/>
</dbReference>
<comment type="subunit">
    <text evidence="4">Component of the lipopolysaccharide transport and assembly complex. Interacts with LptE and LptA.</text>
</comment>
<comment type="caution">
    <text evidence="4">Lacks conserved residue(s) required for the propagation of feature annotation.</text>
</comment>
<evidence type="ECO:0000256" key="3">
    <source>
        <dbReference type="ARBA" id="ARBA00023237"/>
    </source>
</evidence>
<dbReference type="AlphaFoldDB" id="A0AAJ6NE45"/>
<keyword evidence="1 4" id="KW-0732">Signal</keyword>
<keyword evidence="3 4" id="KW-0998">Cell outer membrane</keyword>
<feature type="chain" id="PRO_5042301715" description="LPS-assembly protein LptD" evidence="4">
    <location>
        <begin position="25"/>
        <end position="772"/>
    </location>
</feature>
<dbReference type="GO" id="GO:1990351">
    <property type="term" value="C:transporter complex"/>
    <property type="evidence" value="ECO:0007669"/>
    <property type="project" value="TreeGrafter"/>
</dbReference>
<dbReference type="PANTHER" id="PTHR30189:SF1">
    <property type="entry name" value="LPS-ASSEMBLY PROTEIN LPTD"/>
    <property type="match status" value="1"/>
</dbReference>
<dbReference type="InterPro" id="IPR020889">
    <property type="entry name" value="LipoPS_assembly_LptD"/>
</dbReference>
<evidence type="ECO:0000259" key="6">
    <source>
        <dbReference type="Pfam" id="PF04453"/>
    </source>
</evidence>
<evidence type="ECO:0000313" key="7">
    <source>
        <dbReference type="EMBL" id="MDP8175119.1"/>
    </source>
</evidence>
<dbReference type="InterPro" id="IPR050218">
    <property type="entry name" value="LptD"/>
</dbReference>
<evidence type="ECO:0000256" key="2">
    <source>
        <dbReference type="ARBA" id="ARBA00023136"/>
    </source>
</evidence>
<comment type="similarity">
    <text evidence="4">Belongs to the LptD family.</text>
</comment>
<gene>
    <name evidence="4 7" type="primary">lptD</name>
    <name evidence="7" type="ORF">QJU97_06595</name>
</gene>
<sequence precursor="true">MKHYHYTLISLAVMSVCYSSSANADLKTQCLSNIPHFSGETIKGEQTALPVHIESNTAAINQLKNAIYSGSVVLKQGNRSIVTPQMTVEKNEKIGHYAKLKGKFDYSDETIRVTGRNASMNLSSKDAMLSNIHYQLVDRQGRGTAESTSLHNKTRILKNATYTSCLPNDNSWQINASEMIQYIDEEYAEMWHAKLKVLGVPVFYTPYLQFPLGDRRRSGLLTPSYSHSSNNGFTYSQPIYWNIAPNMDATFTPTYYSHRGWQLNSEFRYLTNLGIGTIAAEYMKKDRYQYWDKRDQSRHLLHWRHSMSFLSDWRLSMDYTKVSDRRYFSDFASPYGQSTSGYATQNFKLGYYQPTYNISIAAKKFQTFDKDGTKPYRVFPQIELNYYKNNIWRNSDFRLYSQLAHFDNDSKDMPTVWRFHLEPILNIPLASRYGSLNLETKLYATQYWQKAGKKHTIKEKVSRVLPQIKVNFKTVLEADKQLFSGFNQILEPQIQYLYRPYKNQADIGTAKQLGLGYDSTLRQQDYFSLFSDRRYSGLDRIASANQITLGATTRFMKESTGEEYFNLSLGQIYYLSDSRIDNSRENSTKGNTSSWAVETNWKFSPKWNLNGRYQYDTRLKETALANLALQYKPSNDKVIKFNYRYASQHYIDQNLKANTYGQDIKQVGFVAGWDITDNISIATSYYHDIALSKLVETRLGITYNNCCWKTTAYIARHLISTPYNKPDTKNDLYYDNRFGINVELRFGSNYDSGVSKMLDKGIIPYTEEFDIN</sequence>
<organism evidence="7 8">
    <name type="scientific">Phocoenobacter skyensis</name>
    <dbReference type="NCBI Taxonomy" id="97481"/>
    <lineage>
        <taxon>Bacteria</taxon>
        <taxon>Pseudomonadati</taxon>
        <taxon>Pseudomonadota</taxon>
        <taxon>Gammaproteobacteria</taxon>
        <taxon>Pasteurellales</taxon>
        <taxon>Pasteurellaceae</taxon>
        <taxon>Phocoenobacter</taxon>
    </lineage>
</organism>
<evidence type="ECO:0000256" key="4">
    <source>
        <dbReference type="HAMAP-Rule" id="MF_01411"/>
    </source>
</evidence>
<dbReference type="InterPro" id="IPR007543">
    <property type="entry name" value="LptD_C"/>
</dbReference>
<feature type="signal peptide" evidence="4">
    <location>
        <begin position="1"/>
        <end position="24"/>
    </location>
</feature>
<proteinExistence type="inferred from homology"/>
<dbReference type="NCBIfam" id="NF002997">
    <property type="entry name" value="PRK03761.1"/>
    <property type="match status" value="1"/>
</dbReference>
<dbReference type="Gene3D" id="2.60.450.10">
    <property type="entry name" value="Lipopolysaccharide (LPS) transport protein A like domain"/>
    <property type="match status" value="1"/>
</dbReference>
<dbReference type="PANTHER" id="PTHR30189">
    <property type="entry name" value="LPS-ASSEMBLY PROTEIN"/>
    <property type="match status" value="1"/>
</dbReference>